<dbReference type="AlphaFoldDB" id="L0G0M2"/>
<dbReference type="Gene3D" id="3.40.1660.10">
    <property type="entry name" value="EreA-like (biosynthetic domain)"/>
    <property type="match status" value="1"/>
</dbReference>
<name>L0G0M2_ECHVK</name>
<dbReference type="Gene3D" id="3.30.1870.10">
    <property type="entry name" value="EreA-like, domain 2"/>
    <property type="match status" value="1"/>
</dbReference>
<keyword evidence="1" id="KW-0732">Signal</keyword>
<dbReference type="Gene3D" id="1.20.1440.30">
    <property type="entry name" value="Biosynthetic Protein domain"/>
    <property type="match status" value="1"/>
</dbReference>
<dbReference type="InterPro" id="IPR007815">
    <property type="entry name" value="Emycin_Estase"/>
</dbReference>
<evidence type="ECO:0000256" key="1">
    <source>
        <dbReference type="SAM" id="SignalP"/>
    </source>
</evidence>
<dbReference type="InterPro" id="IPR052036">
    <property type="entry name" value="Hydrolase/PRTase-associated"/>
</dbReference>
<dbReference type="PANTHER" id="PTHR31299:SF0">
    <property type="entry name" value="ESTERASE, PUTATIVE (AFU_ORTHOLOGUE AFUA_1G05850)-RELATED"/>
    <property type="match status" value="1"/>
</dbReference>
<dbReference type="eggNOG" id="COG2312">
    <property type="taxonomic scope" value="Bacteria"/>
</dbReference>
<reference evidence="3" key="1">
    <citation type="submission" date="2012-02" db="EMBL/GenBank/DDBJ databases">
        <title>The complete genome of Echinicola vietnamensis DSM 17526.</title>
        <authorList>
            <person name="Lucas S."/>
            <person name="Copeland A."/>
            <person name="Lapidus A."/>
            <person name="Glavina del Rio T."/>
            <person name="Dalin E."/>
            <person name="Tice H."/>
            <person name="Bruce D."/>
            <person name="Goodwin L."/>
            <person name="Pitluck S."/>
            <person name="Peters L."/>
            <person name="Ovchinnikova G."/>
            <person name="Teshima H."/>
            <person name="Kyrpides N."/>
            <person name="Mavromatis K."/>
            <person name="Ivanova N."/>
            <person name="Brettin T."/>
            <person name="Detter J.C."/>
            <person name="Han C."/>
            <person name="Larimer F."/>
            <person name="Land M."/>
            <person name="Hauser L."/>
            <person name="Markowitz V."/>
            <person name="Cheng J.-F."/>
            <person name="Hugenholtz P."/>
            <person name="Woyke T."/>
            <person name="Wu D."/>
            <person name="Brambilla E."/>
            <person name="Klenk H.-P."/>
            <person name="Eisen J.A."/>
        </authorList>
    </citation>
    <scope>NUCLEOTIDE SEQUENCE [LARGE SCALE GENOMIC DNA]</scope>
    <source>
        <strain evidence="3">DSM 17526 / LMG 23754 / KMM 6221</strain>
    </source>
</reference>
<sequence length="418" mass="48595">MKNLPRTLLFYFLLTNSIPVLAQENNFHAIENLAPNAPIEDLNFLSEYLQEATIVGAGEATHGTKDFFQMKHRIFKYLVTEHQFNVFAIEANYGNVLAINDYITKGIGDPYKLVSNIGFWTYSTFEVLELVKWMREYNANKQPEAQIHMYGLDIQNPIPIAKNLRIILERNSYELSNTDISTLMAFDDFFKMNNKERKALKVKFKKFKERYSKKITDNFQVPSNTEGLISHAFSSISQAFKWQKKNKLNMHHRDKEMALNIKWIIEQEKQGTKIFLWGHNSHISYRSYLFGASLGKHLGRFYGSNYYALGFTFSKGAFTAMDTERNILTSFNIRSQSLTDIGLILDKSPSPITFLDLSQLNRESSTYKELKQKVTTISIGSVYQKKYNYEFRQKLLKKYDGIIHFEATKPSKILQLSR</sequence>
<protein>
    <submittedName>
        <fullName evidence="2">Erythromycin esterase-like enzyme</fullName>
    </submittedName>
</protein>
<evidence type="ECO:0000313" key="3">
    <source>
        <dbReference type="Proteomes" id="UP000010796"/>
    </source>
</evidence>
<evidence type="ECO:0000313" key="2">
    <source>
        <dbReference type="EMBL" id="AGA79744.1"/>
    </source>
</evidence>
<dbReference type="KEGG" id="evi:Echvi_3528"/>
<accession>L0G0M2</accession>
<dbReference type="GO" id="GO:0046677">
    <property type="term" value="P:response to antibiotic"/>
    <property type="evidence" value="ECO:0007669"/>
    <property type="project" value="InterPro"/>
</dbReference>
<feature type="signal peptide" evidence="1">
    <location>
        <begin position="1"/>
        <end position="22"/>
    </location>
</feature>
<gene>
    <name evidence="2" type="ordered locus">Echvi_3528</name>
</gene>
<proteinExistence type="predicted"/>
<feature type="chain" id="PRO_5003942064" evidence="1">
    <location>
        <begin position="23"/>
        <end position="418"/>
    </location>
</feature>
<dbReference type="SUPFAM" id="SSF159501">
    <property type="entry name" value="EreA/ChaN-like"/>
    <property type="match status" value="1"/>
</dbReference>
<dbReference type="RefSeq" id="WP_015267289.1">
    <property type="nucleotide sequence ID" value="NC_019904.1"/>
</dbReference>
<dbReference type="CDD" id="cd14728">
    <property type="entry name" value="Ere-like"/>
    <property type="match status" value="1"/>
</dbReference>
<keyword evidence="3" id="KW-1185">Reference proteome</keyword>
<dbReference type="HOGENOM" id="CLU_026490_2_0_10"/>
<dbReference type="Pfam" id="PF05139">
    <property type="entry name" value="Erythro_esteras"/>
    <property type="match status" value="1"/>
</dbReference>
<dbReference type="Proteomes" id="UP000010796">
    <property type="component" value="Chromosome"/>
</dbReference>
<dbReference type="EMBL" id="CP003346">
    <property type="protein sequence ID" value="AGA79744.1"/>
    <property type="molecule type" value="Genomic_DNA"/>
</dbReference>
<dbReference type="STRING" id="926556.Echvi_3528"/>
<dbReference type="OrthoDB" id="9810066at2"/>
<organism evidence="2 3">
    <name type="scientific">Echinicola vietnamensis (strain DSM 17526 / LMG 23754 / KMM 6221)</name>
    <dbReference type="NCBI Taxonomy" id="926556"/>
    <lineage>
        <taxon>Bacteria</taxon>
        <taxon>Pseudomonadati</taxon>
        <taxon>Bacteroidota</taxon>
        <taxon>Cytophagia</taxon>
        <taxon>Cytophagales</taxon>
        <taxon>Cyclobacteriaceae</taxon>
        <taxon>Echinicola</taxon>
    </lineage>
</organism>
<dbReference type="PANTHER" id="PTHR31299">
    <property type="entry name" value="ESTERASE, PUTATIVE (AFU_ORTHOLOGUE AFUA_1G05850)-RELATED"/>
    <property type="match status" value="1"/>
</dbReference>